<accession>A0A3D9N9P1</accession>
<dbReference type="AlphaFoldDB" id="A0A3D9N9P1"/>
<dbReference type="EMBL" id="QREI01000001">
    <property type="protein sequence ID" value="REE28010.1"/>
    <property type="molecule type" value="Genomic_DNA"/>
</dbReference>
<keyword evidence="2" id="KW-1185">Reference proteome</keyword>
<name>A0A3D9N9P1_9FLAO</name>
<proteinExistence type="predicted"/>
<evidence type="ECO:0000313" key="1">
    <source>
        <dbReference type="EMBL" id="REE28010.1"/>
    </source>
</evidence>
<organism evidence="1 2">
    <name type="scientific">Winogradskyella pacifica</name>
    <dbReference type="NCBI Taxonomy" id="664642"/>
    <lineage>
        <taxon>Bacteria</taxon>
        <taxon>Pseudomonadati</taxon>
        <taxon>Bacteroidota</taxon>
        <taxon>Flavobacteriia</taxon>
        <taxon>Flavobacteriales</taxon>
        <taxon>Flavobacteriaceae</taxon>
        <taxon>Winogradskyella</taxon>
    </lineage>
</organism>
<evidence type="ECO:0000313" key="2">
    <source>
        <dbReference type="Proteomes" id="UP000256919"/>
    </source>
</evidence>
<dbReference type="Proteomes" id="UP000256919">
    <property type="component" value="Unassembled WGS sequence"/>
</dbReference>
<reference evidence="1 2" key="1">
    <citation type="submission" date="2018-07" db="EMBL/GenBank/DDBJ databases">
        <title>Genomic Encyclopedia of Type Strains, Phase III (KMG-III): the genomes of soil and plant-associated and newly described type strains.</title>
        <authorList>
            <person name="Whitman W."/>
        </authorList>
    </citation>
    <scope>NUCLEOTIDE SEQUENCE [LARGE SCALE GENOMIC DNA]</scope>
    <source>
        <strain evidence="1 2">CECT 7948</strain>
    </source>
</reference>
<gene>
    <name evidence="1" type="ORF">DFQ09_101852</name>
</gene>
<sequence>MSLSTTNQPIVQESTHKERHYTFAKELFENLG</sequence>
<protein>
    <submittedName>
        <fullName evidence="1">Uncharacterized protein</fullName>
    </submittedName>
</protein>
<comment type="caution">
    <text evidence="1">The sequence shown here is derived from an EMBL/GenBank/DDBJ whole genome shotgun (WGS) entry which is preliminary data.</text>
</comment>